<protein>
    <submittedName>
        <fullName evidence="4">Uncharacterized protein</fullName>
    </submittedName>
</protein>
<sequence length="336" mass="38480">MLLRLESMQIRLNSNYAILLRHRSNPNPTPHKVQHSVLFAATLVNVFEPIRAPRTLVKNYPSSASNTRVNARIVTDASGFSRKLTGKFSNKELFPGYNCDAYWAYFRSKGDDKAESRLQRWDYPVTKHMCFPEGWGWFIKLISWEHAPLTNLMDMCAFLIDNARRSVLPTQVPCTAKLSHAFSCPYEYITSIGWAVRNDYKFSSNLASYGATDTERKFMYFQCKYPTLNKLMNDVYELLPSYYEKQTYFVCKGMTYRSPVVSGNGWFAIGNSAGFTNPLISPGINAGIETEFLAAKFTNDIFVTSESRALTVMRAKSKEYQTYSHDYMVLRKVPQG</sequence>
<dbReference type="AlphaFoldDB" id="A0AAD6VKU3"/>
<keyword evidence="2" id="KW-0560">Oxidoreductase</keyword>
<dbReference type="EMBL" id="JARJCW010000019">
    <property type="protein sequence ID" value="KAJ7214508.1"/>
    <property type="molecule type" value="Genomic_DNA"/>
</dbReference>
<dbReference type="PANTHER" id="PTHR43747:SF5">
    <property type="entry name" value="FAD-BINDING DOMAIN-CONTAINING PROTEIN"/>
    <property type="match status" value="1"/>
</dbReference>
<dbReference type="InterPro" id="IPR036188">
    <property type="entry name" value="FAD/NAD-bd_sf"/>
</dbReference>
<dbReference type="InterPro" id="IPR050816">
    <property type="entry name" value="Flavin-dep_Halogenase_NPB"/>
</dbReference>
<accession>A0AAD6VKU3</accession>
<evidence type="ECO:0000313" key="4">
    <source>
        <dbReference type="EMBL" id="KAJ7214508.1"/>
    </source>
</evidence>
<comment type="similarity">
    <text evidence="1">Belongs to the flavin-dependent halogenase family.</text>
</comment>
<name>A0AAD6VKU3_9AGAR</name>
<dbReference type="GO" id="GO:0140907">
    <property type="term" value="F:flavin-dependent halogenase activity"/>
    <property type="evidence" value="ECO:0007669"/>
    <property type="project" value="UniProtKB-ARBA"/>
</dbReference>
<organism evidence="4 5">
    <name type="scientific">Mycena pura</name>
    <dbReference type="NCBI Taxonomy" id="153505"/>
    <lineage>
        <taxon>Eukaryota</taxon>
        <taxon>Fungi</taxon>
        <taxon>Dikarya</taxon>
        <taxon>Basidiomycota</taxon>
        <taxon>Agaricomycotina</taxon>
        <taxon>Agaricomycetes</taxon>
        <taxon>Agaricomycetidae</taxon>
        <taxon>Agaricales</taxon>
        <taxon>Marasmiineae</taxon>
        <taxon>Mycenaceae</taxon>
        <taxon>Mycena</taxon>
    </lineage>
</organism>
<gene>
    <name evidence="4" type="ORF">GGX14DRAFT_611028</name>
</gene>
<evidence type="ECO:0000256" key="1">
    <source>
        <dbReference type="ARBA" id="ARBA00005706"/>
    </source>
</evidence>
<evidence type="ECO:0000256" key="2">
    <source>
        <dbReference type="ARBA" id="ARBA00023002"/>
    </source>
</evidence>
<dbReference type="PANTHER" id="PTHR43747">
    <property type="entry name" value="FAD-BINDING PROTEIN"/>
    <property type="match status" value="1"/>
</dbReference>
<reference evidence="4" key="1">
    <citation type="submission" date="2023-03" db="EMBL/GenBank/DDBJ databases">
        <title>Massive genome expansion in bonnet fungi (Mycena s.s.) driven by repeated elements and novel gene families across ecological guilds.</title>
        <authorList>
            <consortium name="Lawrence Berkeley National Laboratory"/>
            <person name="Harder C.B."/>
            <person name="Miyauchi S."/>
            <person name="Viragh M."/>
            <person name="Kuo A."/>
            <person name="Thoen E."/>
            <person name="Andreopoulos B."/>
            <person name="Lu D."/>
            <person name="Skrede I."/>
            <person name="Drula E."/>
            <person name="Henrissat B."/>
            <person name="Morin E."/>
            <person name="Kohler A."/>
            <person name="Barry K."/>
            <person name="LaButti K."/>
            <person name="Morin E."/>
            <person name="Salamov A."/>
            <person name="Lipzen A."/>
            <person name="Mereny Z."/>
            <person name="Hegedus B."/>
            <person name="Baldrian P."/>
            <person name="Stursova M."/>
            <person name="Weitz H."/>
            <person name="Taylor A."/>
            <person name="Grigoriev I.V."/>
            <person name="Nagy L.G."/>
            <person name="Martin F."/>
            <person name="Kauserud H."/>
        </authorList>
    </citation>
    <scope>NUCLEOTIDE SEQUENCE</scope>
    <source>
        <strain evidence="4">9144</strain>
    </source>
</reference>
<evidence type="ECO:0000256" key="3">
    <source>
        <dbReference type="ARBA" id="ARBA00049364"/>
    </source>
</evidence>
<dbReference type="Proteomes" id="UP001219525">
    <property type="component" value="Unassembled WGS sequence"/>
</dbReference>
<proteinExistence type="inferred from homology"/>
<keyword evidence="5" id="KW-1185">Reference proteome</keyword>
<evidence type="ECO:0000313" key="5">
    <source>
        <dbReference type="Proteomes" id="UP001219525"/>
    </source>
</evidence>
<comment type="catalytic activity">
    <reaction evidence="3">
        <text>melleolide F + FADH2 + chloride + O2 = 6'-chloromelleolide F + FAD + 2 H2O + H(+)</text>
        <dbReference type="Rhea" id="RHEA:67160"/>
        <dbReference type="ChEBI" id="CHEBI:15377"/>
        <dbReference type="ChEBI" id="CHEBI:15378"/>
        <dbReference type="ChEBI" id="CHEBI:15379"/>
        <dbReference type="ChEBI" id="CHEBI:17996"/>
        <dbReference type="ChEBI" id="CHEBI:57692"/>
        <dbReference type="ChEBI" id="CHEBI:58307"/>
        <dbReference type="ChEBI" id="CHEBI:167712"/>
        <dbReference type="ChEBI" id="CHEBI:167713"/>
    </reaction>
    <physiologicalReaction direction="left-to-right" evidence="3">
        <dbReference type="Rhea" id="RHEA:67161"/>
    </physiologicalReaction>
</comment>
<dbReference type="GO" id="GO:0044550">
    <property type="term" value="P:secondary metabolite biosynthetic process"/>
    <property type="evidence" value="ECO:0007669"/>
    <property type="project" value="UniProtKB-ARBA"/>
</dbReference>
<comment type="caution">
    <text evidence="4">The sequence shown here is derived from an EMBL/GenBank/DDBJ whole genome shotgun (WGS) entry which is preliminary data.</text>
</comment>
<dbReference type="Gene3D" id="3.50.50.60">
    <property type="entry name" value="FAD/NAD(P)-binding domain"/>
    <property type="match status" value="1"/>
</dbReference>